<feature type="chain" id="PRO_5040400846" evidence="2">
    <location>
        <begin position="19"/>
        <end position="359"/>
    </location>
</feature>
<keyword evidence="1" id="KW-0472">Membrane</keyword>
<feature type="transmembrane region" description="Helical" evidence="1">
    <location>
        <begin position="279"/>
        <end position="305"/>
    </location>
</feature>
<keyword evidence="1" id="KW-1133">Transmembrane helix</keyword>
<dbReference type="AlphaFoldDB" id="A0A9P4QR89"/>
<sequence length="359" mass="40924">MRTQIILHLVAAAVVASATTRSLPRRSQSWEDYIWSYTPDSTAAWYEENGLPLPDLASPITAVETNRSYVVKLDCVACPFRLRCQSVETWQEPPQDNSLLLNFTVDDTTSSLFLNGQRIAPIAPLPLSIVAYQTNANLSANVMDNITSMHMIDESWRVGTKYGTFELQYEHTVLATKQPFEEWLQFDIKAIHMRQQNNPGSANLDKDGQKMVQVLLSQEIREEKIHLSIKDVQLVERHHRAQPIRMPCGKDAIVKTAYNPLEWDYYGKFGTWTRTMRKIWWGIGHFFDVNGFYIIIVSILAIVVWRIKREIIAKGARSIVHGKEDEEAAVLLAPDYEDAPPEYSDLAALSNEEEAKQQA</sequence>
<keyword evidence="4" id="KW-1185">Reference proteome</keyword>
<dbReference type="EMBL" id="ML996179">
    <property type="protein sequence ID" value="KAF2732317.1"/>
    <property type="molecule type" value="Genomic_DNA"/>
</dbReference>
<evidence type="ECO:0000256" key="2">
    <source>
        <dbReference type="SAM" id="SignalP"/>
    </source>
</evidence>
<evidence type="ECO:0000313" key="3">
    <source>
        <dbReference type="EMBL" id="KAF2732317.1"/>
    </source>
</evidence>
<comment type="caution">
    <text evidence="3">The sequence shown here is derived from an EMBL/GenBank/DDBJ whole genome shotgun (WGS) entry which is preliminary data.</text>
</comment>
<dbReference type="Proteomes" id="UP000799444">
    <property type="component" value="Unassembled WGS sequence"/>
</dbReference>
<keyword evidence="2" id="KW-0732">Signal</keyword>
<protein>
    <submittedName>
        <fullName evidence="3">Uncharacterized protein</fullName>
    </submittedName>
</protein>
<proteinExistence type="predicted"/>
<evidence type="ECO:0000256" key="1">
    <source>
        <dbReference type="SAM" id="Phobius"/>
    </source>
</evidence>
<accession>A0A9P4QR89</accession>
<gene>
    <name evidence="3" type="ORF">EJ04DRAFT_470349</name>
</gene>
<name>A0A9P4QR89_9PLEO</name>
<keyword evidence="1" id="KW-0812">Transmembrane</keyword>
<feature type="signal peptide" evidence="2">
    <location>
        <begin position="1"/>
        <end position="18"/>
    </location>
</feature>
<organism evidence="3 4">
    <name type="scientific">Polyplosphaeria fusca</name>
    <dbReference type="NCBI Taxonomy" id="682080"/>
    <lineage>
        <taxon>Eukaryota</taxon>
        <taxon>Fungi</taxon>
        <taxon>Dikarya</taxon>
        <taxon>Ascomycota</taxon>
        <taxon>Pezizomycotina</taxon>
        <taxon>Dothideomycetes</taxon>
        <taxon>Pleosporomycetidae</taxon>
        <taxon>Pleosporales</taxon>
        <taxon>Tetraplosphaeriaceae</taxon>
        <taxon>Polyplosphaeria</taxon>
    </lineage>
</organism>
<reference evidence="3" key="1">
    <citation type="journal article" date="2020" name="Stud. Mycol.">
        <title>101 Dothideomycetes genomes: a test case for predicting lifestyles and emergence of pathogens.</title>
        <authorList>
            <person name="Haridas S."/>
            <person name="Albert R."/>
            <person name="Binder M."/>
            <person name="Bloem J."/>
            <person name="Labutti K."/>
            <person name="Salamov A."/>
            <person name="Andreopoulos B."/>
            <person name="Baker S."/>
            <person name="Barry K."/>
            <person name="Bills G."/>
            <person name="Bluhm B."/>
            <person name="Cannon C."/>
            <person name="Castanera R."/>
            <person name="Culley D."/>
            <person name="Daum C."/>
            <person name="Ezra D."/>
            <person name="Gonzalez J."/>
            <person name="Henrissat B."/>
            <person name="Kuo A."/>
            <person name="Liang C."/>
            <person name="Lipzen A."/>
            <person name="Lutzoni F."/>
            <person name="Magnuson J."/>
            <person name="Mondo S."/>
            <person name="Nolan M."/>
            <person name="Ohm R."/>
            <person name="Pangilinan J."/>
            <person name="Park H.-J."/>
            <person name="Ramirez L."/>
            <person name="Alfaro M."/>
            <person name="Sun H."/>
            <person name="Tritt A."/>
            <person name="Yoshinaga Y."/>
            <person name="Zwiers L.-H."/>
            <person name="Turgeon B."/>
            <person name="Goodwin S."/>
            <person name="Spatafora J."/>
            <person name="Crous P."/>
            <person name="Grigoriev I."/>
        </authorList>
    </citation>
    <scope>NUCLEOTIDE SEQUENCE</scope>
    <source>
        <strain evidence="3">CBS 125425</strain>
    </source>
</reference>
<dbReference type="OrthoDB" id="5409353at2759"/>
<evidence type="ECO:0000313" key="4">
    <source>
        <dbReference type="Proteomes" id="UP000799444"/>
    </source>
</evidence>